<dbReference type="RefSeq" id="WP_342809768.1">
    <property type="nucleotide sequence ID" value="NZ_JAOPJZ010000017.1"/>
</dbReference>
<reference evidence="1 2" key="1">
    <citation type="submission" date="2022-09" db="EMBL/GenBank/DDBJ databases">
        <title>Enrichment on poylsaccharides allowed isolation of novel metabolic and taxonomic groups of Haloarchaea.</title>
        <authorList>
            <person name="Sorokin D.Y."/>
            <person name="Elcheninov A.G."/>
            <person name="Khizhniak T.V."/>
            <person name="Kolganova T.V."/>
            <person name="Kublanov I.V."/>
        </authorList>
    </citation>
    <scope>NUCLEOTIDE SEQUENCE [LARGE SCALE GENOMIC DNA]</scope>
    <source>
        <strain evidence="1 2">AArc-curdl1</strain>
    </source>
</reference>
<evidence type="ECO:0000313" key="1">
    <source>
        <dbReference type="EMBL" id="MCU4753451.1"/>
    </source>
</evidence>
<dbReference type="Proteomes" id="UP001321047">
    <property type="component" value="Unassembled WGS sequence"/>
</dbReference>
<keyword evidence="2" id="KW-1185">Reference proteome</keyword>
<proteinExistence type="predicted"/>
<dbReference type="EMBL" id="JAOPJZ010000017">
    <property type="protein sequence ID" value="MCU4753451.1"/>
    <property type="molecule type" value="Genomic_DNA"/>
</dbReference>
<evidence type="ECO:0000313" key="2">
    <source>
        <dbReference type="Proteomes" id="UP001321047"/>
    </source>
</evidence>
<dbReference type="AlphaFoldDB" id="A0AAP2Z9Z4"/>
<name>A0AAP2Z9Z4_9EURY</name>
<accession>A0AAP2Z9Z4</accession>
<gene>
    <name evidence="1" type="ORF">OB919_15915</name>
</gene>
<comment type="caution">
    <text evidence="1">The sequence shown here is derived from an EMBL/GenBank/DDBJ whole genome shotgun (WGS) entry which is preliminary data.</text>
</comment>
<sequence>MNEYEENAEQSLDLLEKHIGRFMPDTEYLVEIEPETSLEEHEYGDSFQVDYRLECKTGFSDEGPAGEWEFKGSHLIHGTTEDVQNEYEALISEFEDRFEISDLDYTEIGESL</sequence>
<protein>
    <submittedName>
        <fullName evidence="1">Uncharacterized protein</fullName>
    </submittedName>
</protein>
<organism evidence="1 2">
    <name type="scientific">Natronosalvus hydrolyticus</name>
    <dbReference type="NCBI Taxonomy" id="2979988"/>
    <lineage>
        <taxon>Archaea</taxon>
        <taxon>Methanobacteriati</taxon>
        <taxon>Methanobacteriota</taxon>
        <taxon>Stenosarchaea group</taxon>
        <taxon>Halobacteria</taxon>
        <taxon>Halobacteriales</taxon>
        <taxon>Natrialbaceae</taxon>
        <taxon>Natronosalvus</taxon>
    </lineage>
</organism>